<evidence type="ECO:0000313" key="2">
    <source>
        <dbReference type="EMBL" id="HJC74983.1"/>
    </source>
</evidence>
<evidence type="ECO:0000259" key="1">
    <source>
        <dbReference type="Pfam" id="PF08984"/>
    </source>
</evidence>
<dbReference type="InterPro" id="IPR023883">
    <property type="entry name" value="CHP03980_redox-disulphide"/>
</dbReference>
<dbReference type="Pfam" id="PF08984">
    <property type="entry name" value="DUF1858"/>
    <property type="match status" value="1"/>
</dbReference>
<comment type="caution">
    <text evidence="2">The sequence shown here is derived from an EMBL/GenBank/DDBJ whole genome shotgun (WGS) entry which is preliminary data.</text>
</comment>
<dbReference type="Proteomes" id="UP000823902">
    <property type="component" value="Unassembled WGS sequence"/>
</dbReference>
<sequence>MAQVSKDTKIGELLNIFPGSAPILMEIGMHCLGCPASQMETLEEAAMVHGIDSALLVEKINAAMAAEQK</sequence>
<dbReference type="InterPro" id="IPR015077">
    <property type="entry name" value="DUF1858"/>
</dbReference>
<evidence type="ECO:0000313" key="3">
    <source>
        <dbReference type="Proteomes" id="UP000823902"/>
    </source>
</evidence>
<dbReference type="EMBL" id="DWVY01000044">
    <property type="protein sequence ID" value="HJC74983.1"/>
    <property type="molecule type" value="Genomic_DNA"/>
</dbReference>
<accession>A0A9D2TN88</accession>
<dbReference type="PANTHER" id="PTHR39341">
    <property type="entry name" value="BSL7085 PROTEIN"/>
    <property type="match status" value="1"/>
</dbReference>
<dbReference type="InterPro" id="IPR038062">
    <property type="entry name" value="ScdA-like_N_sf"/>
</dbReference>
<feature type="domain" description="DUF1858" evidence="1">
    <location>
        <begin position="5"/>
        <end position="56"/>
    </location>
</feature>
<proteinExistence type="predicted"/>
<protein>
    <submittedName>
        <fullName evidence="2">DUF1858 domain-containing protein</fullName>
    </submittedName>
</protein>
<gene>
    <name evidence="2" type="ORF">H9697_08575</name>
</gene>
<name>A0A9D2TN88_9FIRM</name>
<dbReference type="SUPFAM" id="SSF140683">
    <property type="entry name" value="SP0561-like"/>
    <property type="match status" value="1"/>
</dbReference>
<organism evidence="2 3">
    <name type="scientific">Candidatus Mediterraneibacter faecavium</name>
    <dbReference type="NCBI Taxonomy" id="2838668"/>
    <lineage>
        <taxon>Bacteria</taxon>
        <taxon>Bacillati</taxon>
        <taxon>Bacillota</taxon>
        <taxon>Clostridia</taxon>
        <taxon>Lachnospirales</taxon>
        <taxon>Lachnospiraceae</taxon>
        <taxon>Mediterraneibacter</taxon>
    </lineage>
</organism>
<reference evidence="2" key="1">
    <citation type="journal article" date="2021" name="PeerJ">
        <title>Extensive microbial diversity within the chicken gut microbiome revealed by metagenomics and culture.</title>
        <authorList>
            <person name="Gilroy R."/>
            <person name="Ravi A."/>
            <person name="Getino M."/>
            <person name="Pursley I."/>
            <person name="Horton D.L."/>
            <person name="Alikhan N.F."/>
            <person name="Baker D."/>
            <person name="Gharbi K."/>
            <person name="Hall N."/>
            <person name="Watson M."/>
            <person name="Adriaenssens E.M."/>
            <person name="Foster-Nyarko E."/>
            <person name="Jarju S."/>
            <person name="Secka A."/>
            <person name="Antonio M."/>
            <person name="Oren A."/>
            <person name="Chaudhuri R.R."/>
            <person name="La Ragione R."/>
            <person name="Hildebrand F."/>
            <person name="Pallen M.J."/>
        </authorList>
    </citation>
    <scope>NUCLEOTIDE SEQUENCE</scope>
    <source>
        <strain evidence="2">CHK196-7946</strain>
    </source>
</reference>
<reference evidence="2" key="2">
    <citation type="submission" date="2021-04" db="EMBL/GenBank/DDBJ databases">
        <authorList>
            <person name="Gilroy R."/>
        </authorList>
    </citation>
    <scope>NUCLEOTIDE SEQUENCE</scope>
    <source>
        <strain evidence="2">CHK196-7946</strain>
    </source>
</reference>
<dbReference type="NCBIfam" id="TIGR03980">
    <property type="entry name" value="prismane_assoc"/>
    <property type="match status" value="1"/>
</dbReference>
<dbReference type="AlphaFoldDB" id="A0A9D2TN88"/>
<dbReference type="Gene3D" id="1.10.3910.10">
    <property type="entry name" value="SP0561-like"/>
    <property type="match status" value="1"/>
</dbReference>
<dbReference type="PANTHER" id="PTHR39341:SF1">
    <property type="entry name" value="DUF1858 DOMAIN-CONTAINING PROTEIN"/>
    <property type="match status" value="1"/>
</dbReference>